<sequence>MIKFQLRTVLSLVISQNLRQLLRLFQRFLLVTGCCATTCGRDVFVIALVFALTFLIDYWFRRCTFNQQRYYYFLDTYNTTSMKSFTEPYQLFDQSVIMSIPVDSRLLFKSKLFSSALQPIDINLEDIDFSDLSALTLDLGSLYSLQQAGHRIEGAINNLSIQSCQIRVLESYIDANQTLFVYKNGLVIRHGAKYFAYFEGEIRTQQLQGAVFEKI</sequence>
<gene>
    <name evidence="3" type="ORF">HINF_LOCUS23344</name>
    <name evidence="2" type="ORF">HINF_LOCUS33279</name>
</gene>
<organism evidence="2">
    <name type="scientific">Hexamita inflata</name>
    <dbReference type="NCBI Taxonomy" id="28002"/>
    <lineage>
        <taxon>Eukaryota</taxon>
        <taxon>Metamonada</taxon>
        <taxon>Diplomonadida</taxon>
        <taxon>Hexamitidae</taxon>
        <taxon>Hexamitinae</taxon>
        <taxon>Hexamita</taxon>
    </lineage>
</organism>
<evidence type="ECO:0000256" key="1">
    <source>
        <dbReference type="SAM" id="Phobius"/>
    </source>
</evidence>
<evidence type="ECO:0000313" key="3">
    <source>
        <dbReference type="EMBL" id="CAL6012517.1"/>
    </source>
</evidence>
<reference evidence="2" key="1">
    <citation type="submission" date="2023-06" db="EMBL/GenBank/DDBJ databases">
        <authorList>
            <person name="Kurt Z."/>
        </authorList>
    </citation>
    <scope>NUCLEOTIDE SEQUENCE</scope>
</reference>
<keyword evidence="1" id="KW-1133">Transmembrane helix</keyword>
<feature type="transmembrane region" description="Helical" evidence="1">
    <location>
        <begin position="43"/>
        <end position="60"/>
    </location>
</feature>
<dbReference type="EMBL" id="CATOUU010000747">
    <property type="protein sequence ID" value="CAI9945634.1"/>
    <property type="molecule type" value="Genomic_DNA"/>
</dbReference>
<name>A0AA86Q4P5_9EUKA</name>
<keyword evidence="4" id="KW-1185">Reference proteome</keyword>
<accession>A0AA86Q4P5</accession>
<reference evidence="3 4" key="2">
    <citation type="submission" date="2024-07" db="EMBL/GenBank/DDBJ databases">
        <authorList>
            <person name="Akdeniz Z."/>
        </authorList>
    </citation>
    <scope>NUCLEOTIDE SEQUENCE [LARGE SCALE GENOMIC DNA]</scope>
</reference>
<dbReference type="EMBL" id="CAXDID020000066">
    <property type="protein sequence ID" value="CAL6012517.1"/>
    <property type="molecule type" value="Genomic_DNA"/>
</dbReference>
<keyword evidence="1" id="KW-0812">Transmembrane</keyword>
<dbReference type="AlphaFoldDB" id="A0AA86Q4P5"/>
<comment type="caution">
    <text evidence="2">The sequence shown here is derived from an EMBL/GenBank/DDBJ whole genome shotgun (WGS) entry which is preliminary data.</text>
</comment>
<evidence type="ECO:0000313" key="2">
    <source>
        <dbReference type="EMBL" id="CAI9945634.1"/>
    </source>
</evidence>
<evidence type="ECO:0000313" key="4">
    <source>
        <dbReference type="Proteomes" id="UP001642409"/>
    </source>
</evidence>
<keyword evidence="1" id="KW-0472">Membrane</keyword>
<dbReference type="Proteomes" id="UP001642409">
    <property type="component" value="Unassembled WGS sequence"/>
</dbReference>
<proteinExistence type="predicted"/>
<protein>
    <submittedName>
        <fullName evidence="3">Hypothetical_protein</fullName>
    </submittedName>
</protein>